<comment type="subcellular location">
    <subcellularLocation>
        <location evidence="1">Cell membrane</location>
        <topology evidence="1">Multi-pass membrane protein</topology>
    </subcellularLocation>
</comment>
<dbReference type="PANTHER" id="PTHR30294">
    <property type="entry name" value="MEMBRANE COMPONENT OF ABC TRANSPORTER YHHJ-RELATED"/>
    <property type="match status" value="1"/>
</dbReference>
<feature type="transmembrane region" description="Helical" evidence="6">
    <location>
        <begin position="212"/>
        <end position="230"/>
    </location>
</feature>
<gene>
    <name evidence="7" type="ORF">ENS29_00440</name>
</gene>
<keyword evidence="4 6" id="KW-1133">Transmembrane helix</keyword>
<keyword evidence="5 6" id="KW-0472">Membrane</keyword>
<evidence type="ECO:0000256" key="1">
    <source>
        <dbReference type="ARBA" id="ARBA00004651"/>
    </source>
</evidence>
<organism evidence="7">
    <name type="scientific">Desulfatirhabdium butyrativorans</name>
    <dbReference type="NCBI Taxonomy" id="340467"/>
    <lineage>
        <taxon>Bacteria</taxon>
        <taxon>Pseudomonadati</taxon>
        <taxon>Thermodesulfobacteriota</taxon>
        <taxon>Desulfobacteria</taxon>
        <taxon>Desulfobacterales</taxon>
        <taxon>Desulfatirhabdiaceae</taxon>
        <taxon>Desulfatirhabdium</taxon>
    </lineage>
</organism>
<dbReference type="AlphaFoldDB" id="A0A7C4MNN3"/>
<evidence type="ECO:0000256" key="3">
    <source>
        <dbReference type="ARBA" id="ARBA00022692"/>
    </source>
</evidence>
<keyword evidence="3 6" id="KW-0812">Transmembrane</keyword>
<feature type="transmembrane region" description="Helical" evidence="6">
    <location>
        <begin position="93"/>
        <end position="115"/>
    </location>
</feature>
<dbReference type="GO" id="GO:0140359">
    <property type="term" value="F:ABC-type transporter activity"/>
    <property type="evidence" value="ECO:0007669"/>
    <property type="project" value="InterPro"/>
</dbReference>
<accession>A0A7C4MNN3</accession>
<evidence type="ECO:0000313" key="7">
    <source>
        <dbReference type="EMBL" id="HGU31305.1"/>
    </source>
</evidence>
<dbReference type="EMBL" id="DSUH01000011">
    <property type="protein sequence ID" value="HGU31305.1"/>
    <property type="molecule type" value="Genomic_DNA"/>
</dbReference>
<feature type="transmembrane region" description="Helical" evidence="6">
    <location>
        <begin position="159"/>
        <end position="180"/>
    </location>
</feature>
<proteinExistence type="predicted"/>
<feature type="transmembrane region" description="Helical" evidence="6">
    <location>
        <begin position="51"/>
        <end position="72"/>
    </location>
</feature>
<reference evidence="7" key="1">
    <citation type="journal article" date="2020" name="mSystems">
        <title>Genome- and Community-Level Interaction Insights into Carbon Utilization and Element Cycling Functions of Hydrothermarchaeota in Hydrothermal Sediment.</title>
        <authorList>
            <person name="Zhou Z."/>
            <person name="Liu Y."/>
            <person name="Xu W."/>
            <person name="Pan J."/>
            <person name="Luo Z.H."/>
            <person name="Li M."/>
        </authorList>
    </citation>
    <scope>NUCLEOTIDE SEQUENCE [LARGE SCALE GENOMIC DNA]</scope>
    <source>
        <strain evidence="7">SpSt-477</strain>
    </source>
</reference>
<dbReference type="GO" id="GO:0005886">
    <property type="term" value="C:plasma membrane"/>
    <property type="evidence" value="ECO:0007669"/>
    <property type="project" value="UniProtKB-SubCell"/>
</dbReference>
<dbReference type="PANTHER" id="PTHR30294:SF29">
    <property type="entry name" value="MULTIDRUG ABC TRANSPORTER PERMEASE YBHS-RELATED"/>
    <property type="match status" value="1"/>
</dbReference>
<sequence length="234" mass="25856">MRPTLTIFKREFLAFVTSPIAYIVIPVFLIVVGWFFFSTFFIYSQASLRNFFSLLPITFSLMVPAITMRLFAEEMNTGSYETLMTLPITRFDAIVGKFLAAWALVALMLSPTLLYPITISLIGTLDWGPVIGGYLGALLLAAAYAAVGVFASSLTRNQIVAFIIGVAVCFTLTMIDKMLFFMPPILLKVFETAGADIHFQNIAKGVIDTRDILYFLSVGFLALAATRLVLENKA</sequence>
<name>A0A7C4MNN3_9BACT</name>
<evidence type="ECO:0000256" key="6">
    <source>
        <dbReference type="SAM" id="Phobius"/>
    </source>
</evidence>
<dbReference type="InterPro" id="IPR051449">
    <property type="entry name" value="ABC-2_transporter_component"/>
</dbReference>
<keyword evidence="2" id="KW-1003">Cell membrane</keyword>
<evidence type="ECO:0000256" key="2">
    <source>
        <dbReference type="ARBA" id="ARBA00022475"/>
    </source>
</evidence>
<comment type="caution">
    <text evidence="7">The sequence shown here is derived from an EMBL/GenBank/DDBJ whole genome shotgun (WGS) entry which is preliminary data.</text>
</comment>
<protein>
    <submittedName>
        <fullName evidence="7">ABC transporter</fullName>
    </submittedName>
</protein>
<evidence type="ECO:0000256" key="4">
    <source>
        <dbReference type="ARBA" id="ARBA00022989"/>
    </source>
</evidence>
<feature type="transmembrane region" description="Helical" evidence="6">
    <location>
        <begin position="12"/>
        <end position="36"/>
    </location>
</feature>
<feature type="transmembrane region" description="Helical" evidence="6">
    <location>
        <begin position="127"/>
        <end position="147"/>
    </location>
</feature>
<evidence type="ECO:0000256" key="5">
    <source>
        <dbReference type="ARBA" id="ARBA00023136"/>
    </source>
</evidence>
<dbReference type="Pfam" id="PF12679">
    <property type="entry name" value="ABC2_membrane_2"/>
    <property type="match status" value="1"/>
</dbReference>